<feature type="transmembrane region" description="Helical" evidence="2">
    <location>
        <begin position="234"/>
        <end position="257"/>
    </location>
</feature>
<gene>
    <name evidence="4" type="ORF">ACFQLX_00020</name>
</gene>
<sequence length="409" mass="42070">MTHDQGWGPQGPDDGPHEAQAGGGQPAPGAAPYGQPPHQQWPYGQPPYGHAVPPYGWLPPRPPQPGVIPLGPPLGLGEILGGTFSTLSRAWKPLLGVGGALCGALVALIAVLAGTGYLTVKDTVDKLIDIDHYEPTGSETTGLVTAGSAALLVTLLAGLFVMGALYALAYVVLEPAAVGRPLGVREAWRRTRSRAWAMIGVSSLVGLIAMVPVAAAIASIVLVSVTVGKSSVGLAVLLGVLIGLAAAAYAVWVSVLLRLAPAVVVLEGASPVTALRRSAQLVRGAWWRTLGITLLTYLIVMTISQVAQLPMMLLPAITGAIVGGTQSLGLQIAAVVMLVLVLLVFMFITQVFTIAFMEIAGGLVYVDRRIRTEDLAPALLEAAGLAPAPVPAPAAAPAPQPPTDQPPRA</sequence>
<feature type="compositionally biased region" description="Low complexity" evidence="1">
    <location>
        <begin position="27"/>
        <end position="40"/>
    </location>
</feature>
<feature type="transmembrane region" description="Helical" evidence="2">
    <location>
        <begin position="149"/>
        <end position="173"/>
    </location>
</feature>
<keyword evidence="2" id="KW-0472">Membrane</keyword>
<proteinExistence type="predicted"/>
<evidence type="ECO:0000259" key="3">
    <source>
        <dbReference type="Pfam" id="PF25231"/>
    </source>
</evidence>
<dbReference type="InterPro" id="IPR057169">
    <property type="entry name" value="DUF7847"/>
</dbReference>
<keyword evidence="5" id="KW-1185">Reference proteome</keyword>
<accession>A0ABW2G6Z6</accession>
<feature type="transmembrane region" description="Helical" evidence="2">
    <location>
        <begin position="194"/>
        <end position="222"/>
    </location>
</feature>
<evidence type="ECO:0000313" key="4">
    <source>
        <dbReference type="EMBL" id="MFC7216563.1"/>
    </source>
</evidence>
<feature type="region of interest" description="Disordered" evidence="1">
    <location>
        <begin position="390"/>
        <end position="409"/>
    </location>
</feature>
<feature type="domain" description="DUF7847" evidence="3">
    <location>
        <begin position="86"/>
        <end position="353"/>
    </location>
</feature>
<dbReference type="Pfam" id="PF25231">
    <property type="entry name" value="DUF7847"/>
    <property type="match status" value="1"/>
</dbReference>
<feature type="transmembrane region" description="Helical" evidence="2">
    <location>
        <begin position="285"/>
        <end position="308"/>
    </location>
</feature>
<keyword evidence="2" id="KW-0812">Transmembrane</keyword>
<feature type="region of interest" description="Disordered" evidence="1">
    <location>
        <begin position="1"/>
        <end position="46"/>
    </location>
</feature>
<evidence type="ECO:0000256" key="2">
    <source>
        <dbReference type="SAM" id="Phobius"/>
    </source>
</evidence>
<dbReference type="RefSeq" id="WP_386410085.1">
    <property type="nucleotide sequence ID" value="NZ_JBHSZO010000001.1"/>
</dbReference>
<evidence type="ECO:0000313" key="5">
    <source>
        <dbReference type="Proteomes" id="UP001596413"/>
    </source>
</evidence>
<evidence type="ECO:0000256" key="1">
    <source>
        <dbReference type="SAM" id="MobiDB-lite"/>
    </source>
</evidence>
<dbReference type="EMBL" id="JBHSZO010000001">
    <property type="protein sequence ID" value="MFC7216563.1"/>
    <property type="molecule type" value="Genomic_DNA"/>
</dbReference>
<feature type="transmembrane region" description="Helical" evidence="2">
    <location>
        <begin position="328"/>
        <end position="348"/>
    </location>
</feature>
<feature type="compositionally biased region" description="Low complexity" evidence="1">
    <location>
        <begin position="1"/>
        <end position="13"/>
    </location>
</feature>
<name>A0ABW2G6Z6_9ACTN</name>
<keyword evidence="2" id="KW-1133">Transmembrane helix</keyword>
<dbReference type="Proteomes" id="UP001596413">
    <property type="component" value="Unassembled WGS sequence"/>
</dbReference>
<feature type="transmembrane region" description="Helical" evidence="2">
    <location>
        <begin position="94"/>
        <end position="118"/>
    </location>
</feature>
<protein>
    <recommendedName>
        <fullName evidence="3">DUF7847 domain-containing protein</fullName>
    </recommendedName>
</protein>
<reference evidence="5" key="1">
    <citation type="journal article" date="2019" name="Int. J. Syst. Evol. Microbiol.">
        <title>The Global Catalogue of Microorganisms (GCM) 10K type strain sequencing project: providing services to taxonomists for standard genome sequencing and annotation.</title>
        <authorList>
            <consortium name="The Broad Institute Genomics Platform"/>
            <consortium name="The Broad Institute Genome Sequencing Center for Infectious Disease"/>
            <person name="Wu L."/>
            <person name="Ma J."/>
        </authorList>
    </citation>
    <scope>NUCLEOTIDE SEQUENCE [LARGE SCALE GENOMIC DNA]</scope>
    <source>
        <strain evidence="5">CGMCC 1.13681</strain>
    </source>
</reference>
<organism evidence="4 5">
    <name type="scientific">Streptomyces polyrhachis</name>
    <dbReference type="NCBI Taxonomy" id="1282885"/>
    <lineage>
        <taxon>Bacteria</taxon>
        <taxon>Bacillati</taxon>
        <taxon>Actinomycetota</taxon>
        <taxon>Actinomycetes</taxon>
        <taxon>Kitasatosporales</taxon>
        <taxon>Streptomycetaceae</taxon>
        <taxon>Streptomyces</taxon>
    </lineage>
</organism>
<comment type="caution">
    <text evidence="4">The sequence shown here is derived from an EMBL/GenBank/DDBJ whole genome shotgun (WGS) entry which is preliminary data.</text>
</comment>